<dbReference type="PANTHER" id="PTHR43177:SF3">
    <property type="entry name" value="PROTEIN NRFC HOMOLOG"/>
    <property type="match status" value="1"/>
</dbReference>
<dbReference type="Gene3D" id="2.60.40.10">
    <property type="entry name" value="Immunoglobulins"/>
    <property type="match status" value="1"/>
</dbReference>
<protein>
    <submittedName>
        <fullName evidence="6">Oxidoreductase</fullName>
    </submittedName>
</protein>
<accession>A0ABM7YM89</accession>
<evidence type="ECO:0000256" key="1">
    <source>
        <dbReference type="ARBA" id="ARBA00022485"/>
    </source>
</evidence>
<evidence type="ECO:0000313" key="6">
    <source>
        <dbReference type="EMBL" id="BDI05553.1"/>
    </source>
</evidence>
<evidence type="ECO:0000259" key="5">
    <source>
        <dbReference type="Pfam" id="PF13247"/>
    </source>
</evidence>
<evidence type="ECO:0000256" key="4">
    <source>
        <dbReference type="ARBA" id="ARBA00023014"/>
    </source>
</evidence>
<dbReference type="InterPro" id="IPR013783">
    <property type="entry name" value="Ig-like_fold"/>
</dbReference>
<keyword evidence="2" id="KW-0479">Metal-binding</keyword>
<dbReference type="InterPro" id="IPR050954">
    <property type="entry name" value="ET_IronSulfur_Cluster-Binding"/>
</dbReference>
<dbReference type="Pfam" id="PF13247">
    <property type="entry name" value="Fer4_11"/>
    <property type="match status" value="1"/>
</dbReference>
<evidence type="ECO:0000256" key="2">
    <source>
        <dbReference type="ARBA" id="ARBA00022723"/>
    </source>
</evidence>
<gene>
    <name evidence="6" type="ORF">CATMQ487_25230</name>
</gene>
<proteinExistence type="predicted"/>
<keyword evidence="7" id="KW-1185">Reference proteome</keyword>
<organism evidence="6 7">
    <name type="scientific">Sphaerotilus microaerophilus</name>
    <dbReference type="NCBI Taxonomy" id="2914710"/>
    <lineage>
        <taxon>Bacteria</taxon>
        <taxon>Pseudomonadati</taxon>
        <taxon>Pseudomonadota</taxon>
        <taxon>Betaproteobacteria</taxon>
        <taxon>Burkholderiales</taxon>
        <taxon>Sphaerotilaceae</taxon>
        <taxon>Sphaerotilus</taxon>
    </lineage>
</organism>
<dbReference type="EMBL" id="AP025730">
    <property type="protein sequence ID" value="BDI05553.1"/>
    <property type="molecule type" value="Genomic_DNA"/>
</dbReference>
<dbReference type="RefSeq" id="WP_251973575.1">
    <property type="nucleotide sequence ID" value="NZ_AP025730.1"/>
</dbReference>
<evidence type="ECO:0000313" key="7">
    <source>
        <dbReference type="Proteomes" id="UP001057498"/>
    </source>
</evidence>
<dbReference type="InterPro" id="IPR017896">
    <property type="entry name" value="4Fe4S_Fe-S-bd"/>
</dbReference>
<reference evidence="6" key="1">
    <citation type="submission" date="2022-04" db="EMBL/GenBank/DDBJ databases">
        <title>Whole genome sequence of Sphaerotilus sp. FB-5.</title>
        <authorList>
            <person name="Takeda M."/>
            <person name="Narihara S."/>
            <person name="Akimoto M."/>
            <person name="Akimoto R."/>
            <person name="Nishiyashiki S."/>
            <person name="Murakami T."/>
        </authorList>
    </citation>
    <scope>NUCLEOTIDE SEQUENCE</scope>
    <source>
        <strain evidence="6">FB-5</strain>
    </source>
</reference>
<name>A0ABM7YM89_9BURK</name>
<evidence type="ECO:0000256" key="3">
    <source>
        <dbReference type="ARBA" id="ARBA00023004"/>
    </source>
</evidence>
<keyword evidence="4" id="KW-0411">Iron-sulfur</keyword>
<feature type="domain" description="4Fe-4S ferredoxin-type" evidence="5">
    <location>
        <begin position="69"/>
        <end position="160"/>
    </location>
</feature>
<dbReference type="SUPFAM" id="SSF54862">
    <property type="entry name" value="4Fe-4S ferredoxins"/>
    <property type="match status" value="1"/>
</dbReference>
<dbReference type="PANTHER" id="PTHR43177">
    <property type="entry name" value="PROTEIN NRFC"/>
    <property type="match status" value="1"/>
</dbReference>
<dbReference type="CDD" id="cd10552">
    <property type="entry name" value="TH_beta_N"/>
    <property type="match status" value="1"/>
</dbReference>
<dbReference type="SUPFAM" id="SSF49478">
    <property type="entry name" value="Cna protein B-type domain"/>
    <property type="match status" value="1"/>
</dbReference>
<keyword evidence="3" id="KW-0408">Iron</keyword>
<sequence length="288" mass="31883">MNTMNSSTPKWNLIIDIDRCNNCNNCVLAVKDEHVGNDFPGYAAPQPLHGHHWLEMKRAEHGQAPIVDIVNLPTLCNHCDDAPCVKVGQGAVKKRDDGIVLIDPQAARGRRDLVDACPYGAVWWNEELQLPQHWIFDAHLLDQGWKAPRCAQACPTEAIRAVKVSDAEMAALAAEQGLEVLKPELGTRPRVHYRNLKRFTHWVLAGSVVTLRDGVEECIEGAEVTLSHAGQVVARAVTDAFGEYRLRDLPNVARRYELQVGHRHRTAAGQDVNLVGSATLQALRLSPD</sequence>
<dbReference type="Gene3D" id="3.30.70.20">
    <property type="match status" value="2"/>
</dbReference>
<keyword evidence="1" id="KW-0004">4Fe-4S</keyword>
<dbReference type="Proteomes" id="UP001057498">
    <property type="component" value="Chromosome"/>
</dbReference>